<dbReference type="GO" id="GO:0016787">
    <property type="term" value="F:hydrolase activity"/>
    <property type="evidence" value="ECO:0007669"/>
    <property type="project" value="UniProtKB-KW"/>
</dbReference>
<dbReference type="AlphaFoldDB" id="A0A1S4DAY0"/>
<dbReference type="Pfam" id="PF00445">
    <property type="entry name" value="Ribonuclease_T2"/>
    <property type="match status" value="1"/>
</dbReference>
<keyword evidence="2" id="KW-0255">Endonuclease</keyword>
<gene>
    <name evidence="6" type="primary">LOC107827698</name>
</gene>
<dbReference type="Gene3D" id="3.90.730.10">
    <property type="entry name" value="Ribonuclease T2-like"/>
    <property type="match status" value="1"/>
</dbReference>
<reference evidence="6" key="1">
    <citation type="submission" date="2025-08" db="UniProtKB">
        <authorList>
            <consortium name="RefSeq"/>
        </authorList>
    </citation>
    <scope>IDENTIFICATION</scope>
</reference>
<dbReference type="GO" id="GO:0005576">
    <property type="term" value="C:extracellular region"/>
    <property type="evidence" value="ECO:0000318"/>
    <property type="project" value="GO_Central"/>
</dbReference>
<dbReference type="OMA" id="CTINRCE"/>
<dbReference type="STRING" id="4097.A0A1S4DAY0"/>
<accession>A0A1S4DAY0</accession>
<dbReference type="PANTHER" id="PTHR11240">
    <property type="entry name" value="RIBONUCLEASE T2"/>
    <property type="match status" value="1"/>
</dbReference>
<dbReference type="InterPro" id="IPR033130">
    <property type="entry name" value="RNase_T2_His_AS_2"/>
</dbReference>
<organism evidence="6">
    <name type="scientific">Nicotiana tabacum</name>
    <name type="common">Common tobacco</name>
    <dbReference type="NCBI Taxonomy" id="4097"/>
    <lineage>
        <taxon>Eukaryota</taxon>
        <taxon>Viridiplantae</taxon>
        <taxon>Streptophyta</taxon>
        <taxon>Embryophyta</taxon>
        <taxon>Tracheophyta</taxon>
        <taxon>Spermatophyta</taxon>
        <taxon>Magnoliopsida</taxon>
        <taxon>eudicotyledons</taxon>
        <taxon>Gunneridae</taxon>
        <taxon>Pentapetalae</taxon>
        <taxon>asterids</taxon>
        <taxon>lamiids</taxon>
        <taxon>Solanales</taxon>
        <taxon>Solanaceae</taxon>
        <taxon>Nicotianoideae</taxon>
        <taxon>Nicotianeae</taxon>
        <taxon>Nicotiana</taxon>
    </lineage>
</organism>
<dbReference type="SMR" id="A0A1S4DAY0"/>
<dbReference type="InterPro" id="IPR018188">
    <property type="entry name" value="RNase_T2_His_AS_1"/>
</dbReference>
<dbReference type="InterPro" id="IPR036430">
    <property type="entry name" value="RNase_T2-like_sf"/>
</dbReference>
<keyword evidence="4" id="KW-0456">Lyase</keyword>
<dbReference type="GO" id="GO:0033897">
    <property type="term" value="F:ribonuclease T2 activity"/>
    <property type="evidence" value="ECO:0007669"/>
    <property type="project" value="InterPro"/>
</dbReference>
<protein>
    <submittedName>
        <fullName evidence="6">Ribonuclease S-5-like</fullName>
    </submittedName>
</protein>
<dbReference type="PROSITE" id="PS00531">
    <property type="entry name" value="RNASE_T2_2"/>
    <property type="match status" value="1"/>
</dbReference>
<name>A0A1S4DAY0_TOBAC</name>
<sequence length="137" mass="15519">MQLLSRKTPCKSGIPKQFFIHGLWPCDTRATTLTCPCAPILDDQNVKNVLKNDNNLETVLHNVWPNLIAGRQDKTFWKYQWRTHGLCSSPTMQVTDYFKAAATVHATMIVKTPKQNLIDYFVATGINPDGPFTHCMP</sequence>
<dbReference type="RefSeq" id="XP_016510369.1">
    <property type="nucleotide sequence ID" value="XM_016654883.1"/>
</dbReference>
<dbReference type="PANTHER" id="PTHR11240:SF65">
    <property type="entry name" value="RIBONUCLEASE S-5-LIKE"/>
    <property type="match status" value="1"/>
</dbReference>
<dbReference type="PaxDb" id="4097-A0A1S4DAY0"/>
<dbReference type="PROSITE" id="PS00530">
    <property type="entry name" value="RNASE_T2_1"/>
    <property type="match status" value="1"/>
</dbReference>
<dbReference type="GO" id="GO:0004521">
    <property type="term" value="F:RNA endonuclease activity"/>
    <property type="evidence" value="ECO:0000318"/>
    <property type="project" value="GO_Central"/>
</dbReference>
<dbReference type="GO" id="GO:0003723">
    <property type="term" value="F:RNA binding"/>
    <property type="evidence" value="ECO:0007669"/>
    <property type="project" value="InterPro"/>
</dbReference>
<keyword evidence="3" id="KW-0378">Hydrolase</keyword>
<keyword evidence="2" id="KW-0540">Nuclease</keyword>
<evidence type="ECO:0000313" key="6">
    <source>
        <dbReference type="RefSeq" id="XP_016510369.1"/>
    </source>
</evidence>
<evidence type="ECO:0000256" key="1">
    <source>
        <dbReference type="ARBA" id="ARBA00007469"/>
    </source>
</evidence>
<comment type="similarity">
    <text evidence="1 5">Belongs to the RNase T2 family.</text>
</comment>
<proteinExistence type="inferred from homology"/>
<evidence type="ECO:0000256" key="4">
    <source>
        <dbReference type="ARBA" id="ARBA00023239"/>
    </source>
</evidence>
<evidence type="ECO:0000256" key="2">
    <source>
        <dbReference type="ARBA" id="ARBA00022759"/>
    </source>
</evidence>
<dbReference type="OrthoDB" id="1435901at2759"/>
<evidence type="ECO:0000256" key="5">
    <source>
        <dbReference type="RuleBase" id="RU004328"/>
    </source>
</evidence>
<dbReference type="SUPFAM" id="SSF55895">
    <property type="entry name" value="Ribonuclease Rh-like"/>
    <property type="match status" value="1"/>
</dbReference>
<dbReference type="KEGG" id="nta:107827698"/>
<dbReference type="GO" id="GO:0006401">
    <property type="term" value="P:RNA catabolic process"/>
    <property type="evidence" value="ECO:0000318"/>
    <property type="project" value="GO_Central"/>
</dbReference>
<evidence type="ECO:0000256" key="3">
    <source>
        <dbReference type="ARBA" id="ARBA00022801"/>
    </source>
</evidence>
<dbReference type="InterPro" id="IPR001568">
    <property type="entry name" value="RNase_T2-like"/>
</dbReference>